<dbReference type="Proteomes" id="UP001500013">
    <property type="component" value="Unassembled WGS sequence"/>
</dbReference>
<accession>A0ABN2RRV7</accession>
<evidence type="ECO:0000313" key="1">
    <source>
        <dbReference type="EMBL" id="GAA1973831.1"/>
    </source>
</evidence>
<comment type="caution">
    <text evidence="1">The sequence shown here is derived from an EMBL/GenBank/DDBJ whole genome shotgun (WGS) entry which is preliminary data.</text>
</comment>
<gene>
    <name evidence="1" type="ORF">GCM10009817_12490</name>
</gene>
<reference evidence="1 2" key="1">
    <citation type="journal article" date="2019" name="Int. J. Syst. Evol. Microbiol.">
        <title>The Global Catalogue of Microorganisms (GCM) 10K type strain sequencing project: providing services to taxonomists for standard genome sequencing and annotation.</title>
        <authorList>
            <consortium name="The Broad Institute Genomics Platform"/>
            <consortium name="The Broad Institute Genome Sequencing Center for Infectious Disease"/>
            <person name="Wu L."/>
            <person name="Ma J."/>
        </authorList>
    </citation>
    <scope>NUCLEOTIDE SEQUENCE [LARGE SCALE GENOMIC DNA]</scope>
    <source>
        <strain evidence="1 2">JCM 15628</strain>
    </source>
</reference>
<dbReference type="EMBL" id="BAAAPU010000004">
    <property type="protein sequence ID" value="GAA1973831.1"/>
    <property type="molecule type" value="Genomic_DNA"/>
</dbReference>
<evidence type="ECO:0000313" key="2">
    <source>
        <dbReference type="Proteomes" id="UP001500013"/>
    </source>
</evidence>
<keyword evidence="2" id="KW-1185">Reference proteome</keyword>
<sequence>MQGTDMTQDGIRALDPVHDNQVVILGEACATPGLTNPTHTLAVPQPASTGEYVAPARLHLVFVVHAVDGVSRSGSAAMPRLLATLRASWPVAGTVVTGAIAATQLTGCVSHPSAGTVYEKRCEEADRRGPCQDVAVRHTAPVSQERATMKWFTFAFHDGRLPDRAQDVVIRDYRRHLRDLRRTALVLRALAELNLHDAQVQRWHLTDAQFRWSLLIGDLESGYQLVDISYRAASLVGIDARALVAAQLDTSADAELVSDELDALDDGRFEHRFRFWPELEFGVAFGQVDVTLLSASSQDRRMS</sequence>
<organism evidence="1 2">
    <name type="scientific">Terrabacter lapilli</name>
    <dbReference type="NCBI Taxonomy" id="436231"/>
    <lineage>
        <taxon>Bacteria</taxon>
        <taxon>Bacillati</taxon>
        <taxon>Actinomycetota</taxon>
        <taxon>Actinomycetes</taxon>
        <taxon>Micrococcales</taxon>
        <taxon>Intrasporangiaceae</taxon>
        <taxon>Terrabacter</taxon>
    </lineage>
</organism>
<name>A0ABN2RRV7_9MICO</name>
<protein>
    <submittedName>
        <fullName evidence="1">Uncharacterized protein</fullName>
    </submittedName>
</protein>
<proteinExistence type="predicted"/>